<dbReference type="Proteomes" id="UP001367676">
    <property type="component" value="Unassembled WGS sequence"/>
</dbReference>
<protein>
    <submittedName>
        <fullName evidence="1">Uncharacterized protein</fullName>
    </submittedName>
</protein>
<dbReference type="Pfam" id="PF15679">
    <property type="entry name" value="DUF4665"/>
    <property type="match status" value="1"/>
</dbReference>
<proteinExistence type="predicted"/>
<accession>A0AAN9Y2Z6</accession>
<organism evidence="1 2">
    <name type="scientific">Parthenolecanium corni</name>
    <dbReference type="NCBI Taxonomy" id="536013"/>
    <lineage>
        <taxon>Eukaryota</taxon>
        <taxon>Metazoa</taxon>
        <taxon>Ecdysozoa</taxon>
        <taxon>Arthropoda</taxon>
        <taxon>Hexapoda</taxon>
        <taxon>Insecta</taxon>
        <taxon>Pterygota</taxon>
        <taxon>Neoptera</taxon>
        <taxon>Paraneoptera</taxon>
        <taxon>Hemiptera</taxon>
        <taxon>Sternorrhyncha</taxon>
        <taxon>Coccoidea</taxon>
        <taxon>Coccidae</taxon>
        <taxon>Parthenolecanium</taxon>
    </lineage>
</organism>
<dbReference type="AlphaFoldDB" id="A0AAN9Y2Z6"/>
<comment type="caution">
    <text evidence="1">The sequence shown here is derived from an EMBL/GenBank/DDBJ whole genome shotgun (WGS) entry which is preliminary data.</text>
</comment>
<keyword evidence="2" id="KW-1185">Reference proteome</keyword>
<reference evidence="1 2" key="1">
    <citation type="submission" date="2024-03" db="EMBL/GenBank/DDBJ databases">
        <title>Adaptation during the transition from Ophiocordyceps entomopathogen to insect associate is accompanied by gene loss and intensified selection.</title>
        <authorList>
            <person name="Ward C.M."/>
            <person name="Onetto C.A."/>
            <person name="Borneman A.R."/>
        </authorList>
    </citation>
    <scope>NUCLEOTIDE SEQUENCE [LARGE SCALE GENOMIC DNA]</scope>
    <source>
        <strain evidence="1">AWRI1</strain>
        <tissue evidence="1">Single Adult Female</tissue>
    </source>
</reference>
<gene>
    <name evidence="1" type="ORF">V9T40_005355</name>
</gene>
<dbReference type="InterPro" id="IPR031389">
    <property type="entry name" value="RBIS"/>
</dbReference>
<evidence type="ECO:0000313" key="2">
    <source>
        <dbReference type="Proteomes" id="UP001367676"/>
    </source>
</evidence>
<dbReference type="EMBL" id="JBBCAQ010000023">
    <property type="protein sequence ID" value="KAK7588110.1"/>
    <property type="molecule type" value="Genomic_DNA"/>
</dbReference>
<dbReference type="GO" id="GO:0042254">
    <property type="term" value="P:ribosome biogenesis"/>
    <property type="evidence" value="ECO:0007669"/>
    <property type="project" value="InterPro"/>
</dbReference>
<evidence type="ECO:0000313" key="1">
    <source>
        <dbReference type="EMBL" id="KAK7588110.1"/>
    </source>
</evidence>
<name>A0AAN9Y2Z6_9HEMI</name>
<sequence>MGKSKNNKRSVKSNIFKVAGCKSLKAKIMAKEVTADRLKQLTVKNKQKIVNINEQLANLDAEVRQPPKKAETNPDRVPVANDRRFVERQEKIRKYNEAEVNCEQALNKLCSMNM</sequence>